<evidence type="ECO:0000256" key="2">
    <source>
        <dbReference type="ARBA" id="ARBA00020110"/>
    </source>
</evidence>
<dbReference type="RefSeq" id="WP_131920620.1">
    <property type="nucleotide sequence ID" value="NZ_JAOQNU010000034.1"/>
</dbReference>
<dbReference type="Pfam" id="PF00700">
    <property type="entry name" value="Flagellin_C"/>
    <property type="match status" value="1"/>
</dbReference>
<comment type="similarity">
    <text evidence="1 4">Belongs to the bacterial flagellin family.</text>
</comment>
<keyword evidence="7" id="KW-0969">Cilium</keyword>
<keyword evidence="7" id="KW-0966">Cell projection</keyword>
<organism evidence="7 8">
    <name type="scientific">Heliophilum fasciatum</name>
    <dbReference type="NCBI Taxonomy" id="35700"/>
    <lineage>
        <taxon>Bacteria</taxon>
        <taxon>Bacillati</taxon>
        <taxon>Bacillota</taxon>
        <taxon>Clostridia</taxon>
        <taxon>Eubacteriales</taxon>
        <taxon>Heliobacteriaceae</taxon>
        <taxon>Heliophilum</taxon>
    </lineage>
</organism>
<protein>
    <recommendedName>
        <fullName evidence="2 4">Flagellin</fullName>
    </recommendedName>
</protein>
<keyword evidence="4" id="KW-0964">Secreted</keyword>
<accession>A0A4R2RDC5</accession>
<comment type="subcellular location">
    <subcellularLocation>
        <location evidence="4">Secreted</location>
    </subcellularLocation>
    <subcellularLocation>
        <location evidence="4">Bacterial flagellum</location>
    </subcellularLocation>
</comment>
<dbReference type="Gene3D" id="6.10.10.10">
    <property type="entry name" value="Flagellar export chaperone, C-terminal domain"/>
    <property type="match status" value="1"/>
</dbReference>
<dbReference type="EMBL" id="SLXT01000033">
    <property type="protein sequence ID" value="TCP60813.1"/>
    <property type="molecule type" value="Genomic_DNA"/>
</dbReference>
<dbReference type="PRINTS" id="PR00207">
    <property type="entry name" value="FLAGELLIN"/>
</dbReference>
<keyword evidence="8" id="KW-1185">Reference proteome</keyword>
<evidence type="ECO:0000256" key="3">
    <source>
        <dbReference type="ARBA" id="ARBA00023143"/>
    </source>
</evidence>
<dbReference type="InterPro" id="IPR001029">
    <property type="entry name" value="Flagellin_N"/>
</dbReference>
<feature type="domain" description="Flagellin N-terminal" evidence="5">
    <location>
        <begin position="3"/>
        <end position="137"/>
    </location>
</feature>
<dbReference type="Pfam" id="PF00669">
    <property type="entry name" value="Flagellin_N"/>
    <property type="match status" value="1"/>
</dbReference>
<dbReference type="GO" id="GO:0005198">
    <property type="term" value="F:structural molecule activity"/>
    <property type="evidence" value="ECO:0007669"/>
    <property type="project" value="UniProtKB-UniRule"/>
</dbReference>
<dbReference type="SUPFAM" id="SSF64518">
    <property type="entry name" value="Phase 1 flagellin"/>
    <property type="match status" value="1"/>
</dbReference>
<dbReference type="GO" id="GO:0005576">
    <property type="term" value="C:extracellular region"/>
    <property type="evidence" value="ECO:0007669"/>
    <property type="project" value="UniProtKB-SubCell"/>
</dbReference>
<dbReference type="OrthoDB" id="9796789at2"/>
<feature type="domain" description="Flagellin C-terminal" evidence="6">
    <location>
        <begin position="203"/>
        <end position="287"/>
    </location>
</feature>
<comment type="caution">
    <text evidence="7">The sequence shown here is derived from an EMBL/GenBank/DDBJ whole genome shotgun (WGS) entry which is preliminary data.</text>
</comment>
<dbReference type="InterPro" id="IPR001492">
    <property type="entry name" value="Flagellin"/>
</dbReference>
<reference evidence="7 8" key="1">
    <citation type="submission" date="2019-03" db="EMBL/GenBank/DDBJ databases">
        <title>Genomic Encyclopedia of Type Strains, Phase IV (KMG-IV): sequencing the most valuable type-strain genomes for metagenomic binning, comparative biology and taxonomic classification.</title>
        <authorList>
            <person name="Goeker M."/>
        </authorList>
    </citation>
    <scope>NUCLEOTIDE SEQUENCE [LARGE SCALE GENOMIC DNA]</scope>
    <source>
        <strain evidence="7 8">DSM 11170</strain>
    </source>
</reference>
<gene>
    <name evidence="7" type="ORF">EDD73_13316</name>
</gene>
<comment type="function">
    <text evidence="4">Flagellin is the subunit protein which polymerizes to form the filaments of bacterial flagella.</text>
</comment>
<evidence type="ECO:0000313" key="7">
    <source>
        <dbReference type="EMBL" id="TCP60813.1"/>
    </source>
</evidence>
<dbReference type="GO" id="GO:0009288">
    <property type="term" value="C:bacterial-type flagellum"/>
    <property type="evidence" value="ECO:0007669"/>
    <property type="project" value="UniProtKB-SubCell"/>
</dbReference>
<keyword evidence="3 4" id="KW-0975">Bacterial flagellum</keyword>
<evidence type="ECO:0000256" key="4">
    <source>
        <dbReference type="RuleBase" id="RU362073"/>
    </source>
</evidence>
<evidence type="ECO:0000256" key="1">
    <source>
        <dbReference type="ARBA" id="ARBA00005709"/>
    </source>
</evidence>
<dbReference type="AlphaFoldDB" id="A0A4R2RDC5"/>
<evidence type="ECO:0000313" key="8">
    <source>
        <dbReference type="Proteomes" id="UP000294813"/>
    </source>
</evidence>
<dbReference type="PANTHER" id="PTHR42792:SF2">
    <property type="entry name" value="FLAGELLIN"/>
    <property type="match status" value="1"/>
</dbReference>
<dbReference type="PANTHER" id="PTHR42792">
    <property type="entry name" value="FLAGELLIN"/>
    <property type="match status" value="1"/>
</dbReference>
<sequence>MNISHNLSDLATLRNITSNSSQISKAFENISTGLRVNIARDDASGLAISEKMRGQIRGMTQAARNAQDGISLMQVAEGALSEIHSLTQRMRELAVQAGNDTNTNIDHSSIQKEINQLTSEVDRIANDTEYNNKKLLNAGPPAVLWQGTISTSNAGDLLFQVGPNTGQSITVQMQDMRAKALGITDNAGHGLEVSTSSNASIAIQKYDDAIEKVSSFRIQLGAYQNRLESALSNLSYGDNLIATESRIRNADIAKEMINFQKGNILTKASRAMFAQTNQDRQQVLQLISANYSA</sequence>
<name>A0A4R2RDC5_9FIRM</name>
<evidence type="ECO:0000259" key="6">
    <source>
        <dbReference type="Pfam" id="PF00700"/>
    </source>
</evidence>
<proteinExistence type="inferred from homology"/>
<dbReference type="Proteomes" id="UP000294813">
    <property type="component" value="Unassembled WGS sequence"/>
</dbReference>
<dbReference type="Gene3D" id="1.20.1330.10">
    <property type="entry name" value="f41 fragment of flagellin, N-terminal domain"/>
    <property type="match status" value="1"/>
</dbReference>
<dbReference type="InterPro" id="IPR042187">
    <property type="entry name" value="Flagellin_C_sub2"/>
</dbReference>
<evidence type="ECO:0000259" key="5">
    <source>
        <dbReference type="Pfam" id="PF00669"/>
    </source>
</evidence>
<keyword evidence="7" id="KW-0282">Flagellum</keyword>
<dbReference type="InterPro" id="IPR046358">
    <property type="entry name" value="Flagellin_C"/>
</dbReference>